<gene>
    <name evidence="1" type="primary">tnpB</name>
    <name evidence="1" type="ORF">J3U87_17435</name>
</gene>
<proteinExistence type="predicted"/>
<dbReference type="PANTHER" id="PTHR36455:SF1">
    <property type="entry name" value="BLR8292 PROTEIN"/>
    <property type="match status" value="1"/>
</dbReference>
<sequence>MPSLDGLATMGLRFSIDGSFAVLWMVQPKRIFLAPGAINIRLGMDSLSELVRDKVPDGFRKGDMIVFCNKKRDRVKILHFDGNYDLFDYKLDKLRVAWPEEGGYRAISRQELERFLDTGAIITGC</sequence>
<dbReference type="InterPro" id="IPR008878">
    <property type="entry name" value="Transposase_IS66_Orf2"/>
</dbReference>
<accession>A0A8A4TXL1</accession>
<name>A0A8A4TXL1_SULCO</name>
<dbReference type="EMBL" id="CP071793">
    <property type="protein sequence ID" value="QTD54230.1"/>
    <property type="molecule type" value="Genomic_DNA"/>
</dbReference>
<dbReference type="NCBIfam" id="NF033819">
    <property type="entry name" value="IS66_TnpB"/>
    <property type="match status" value="1"/>
</dbReference>
<dbReference type="Proteomes" id="UP000663929">
    <property type="component" value="Chromosome"/>
</dbReference>
<keyword evidence="2" id="KW-1185">Reference proteome</keyword>
<dbReference type="Pfam" id="PF05717">
    <property type="entry name" value="TnpB_IS66"/>
    <property type="match status" value="1"/>
</dbReference>
<dbReference type="KEGG" id="scor:J3U87_17435"/>
<reference evidence="1" key="1">
    <citation type="submission" date="2021-03" db="EMBL/GenBank/DDBJ databases">
        <title>Acanthopleuribacteraceae sp. M133.</title>
        <authorList>
            <person name="Wang G."/>
        </authorList>
    </citation>
    <scope>NUCLEOTIDE SEQUENCE</scope>
    <source>
        <strain evidence="1">M133</strain>
    </source>
</reference>
<organism evidence="1 2">
    <name type="scientific">Sulfidibacter corallicola</name>
    <dbReference type="NCBI Taxonomy" id="2818388"/>
    <lineage>
        <taxon>Bacteria</taxon>
        <taxon>Pseudomonadati</taxon>
        <taxon>Acidobacteriota</taxon>
        <taxon>Holophagae</taxon>
        <taxon>Acanthopleuribacterales</taxon>
        <taxon>Acanthopleuribacteraceae</taxon>
        <taxon>Sulfidibacter</taxon>
    </lineage>
</organism>
<protein>
    <submittedName>
        <fullName evidence="1">IS66 family insertion sequence element accessory protein TnpB</fullName>
    </submittedName>
</protein>
<evidence type="ECO:0000313" key="2">
    <source>
        <dbReference type="Proteomes" id="UP000663929"/>
    </source>
</evidence>
<dbReference type="AlphaFoldDB" id="A0A8A4TXL1"/>
<evidence type="ECO:0000313" key="1">
    <source>
        <dbReference type="EMBL" id="QTD54230.1"/>
    </source>
</evidence>
<dbReference type="RefSeq" id="WP_237384327.1">
    <property type="nucleotide sequence ID" value="NZ_CP071793.1"/>
</dbReference>
<dbReference type="PANTHER" id="PTHR36455">
    <property type="match status" value="1"/>
</dbReference>